<keyword evidence="2" id="KW-1185">Reference proteome</keyword>
<evidence type="ECO:0000313" key="1">
    <source>
        <dbReference type="EMBL" id="KAJ8673731.1"/>
    </source>
</evidence>
<comment type="caution">
    <text evidence="1">The sequence shown here is derived from an EMBL/GenBank/DDBJ whole genome shotgun (WGS) entry which is preliminary data.</text>
</comment>
<dbReference type="EMBL" id="CM056743">
    <property type="protein sequence ID" value="KAJ8673731.1"/>
    <property type="molecule type" value="Genomic_DNA"/>
</dbReference>
<reference evidence="1" key="1">
    <citation type="submission" date="2023-04" db="EMBL/GenBank/DDBJ databases">
        <title>A chromosome-level genome assembly of the parasitoid wasp Eretmocerus hayati.</title>
        <authorList>
            <person name="Zhong Y."/>
            <person name="Liu S."/>
            <person name="Liu Y."/>
        </authorList>
    </citation>
    <scope>NUCLEOTIDE SEQUENCE</scope>
    <source>
        <strain evidence="1">ZJU_SS_LIU_2023</strain>
    </source>
</reference>
<proteinExistence type="predicted"/>
<name>A0ACC2NRH0_9HYME</name>
<organism evidence="1 2">
    <name type="scientific">Eretmocerus hayati</name>
    <dbReference type="NCBI Taxonomy" id="131215"/>
    <lineage>
        <taxon>Eukaryota</taxon>
        <taxon>Metazoa</taxon>
        <taxon>Ecdysozoa</taxon>
        <taxon>Arthropoda</taxon>
        <taxon>Hexapoda</taxon>
        <taxon>Insecta</taxon>
        <taxon>Pterygota</taxon>
        <taxon>Neoptera</taxon>
        <taxon>Endopterygota</taxon>
        <taxon>Hymenoptera</taxon>
        <taxon>Apocrita</taxon>
        <taxon>Proctotrupomorpha</taxon>
        <taxon>Chalcidoidea</taxon>
        <taxon>Aphelinidae</taxon>
        <taxon>Aphelininae</taxon>
        <taxon>Eretmocerus</taxon>
    </lineage>
</organism>
<protein>
    <submittedName>
        <fullName evidence="1">Uncharacterized protein</fullName>
    </submittedName>
</protein>
<accession>A0ACC2NRH0</accession>
<sequence>MEKTPVTLLNEMMAKIGCTPLYELCPEEMNRVPKIFKFQVSCQGIVTEGCGRSKKEAKHDAASKMLDKLKRGKVVSQSCPDTRPCPQFSNHFKKPGFEPVRSESPVDISSIKDLESMCKGYSFDTPVYVEMTTPYEPGLPENFQMQCRVSTVSVVGRGLSREIAKCQAAKNMIQRLKEIFCIENTSSEFKNMKIDRSNGSRDENQNTFRNDAPNGHDEIHIHHEKIAKSNFPVPRKQLSQLSPHLSSKFRYVYSLVENCPQDFPKEEIDTIKEALTALLDAAKIDFNHMLLQTTDPPTYMLIMQLNTVPDILEMSLGNTREEVELRTIRKIIDSLGVHFD</sequence>
<dbReference type="Proteomes" id="UP001239111">
    <property type="component" value="Chromosome 3"/>
</dbReference>
<gene>
    <name evidence="1" type="ORF">QAD02_004993</name>
</gene>
<evidence type="ECO:0000313" key="2">
    <source>
        <dbReference type="Proteomes" id="UP001239111"/>
    </source>
</evidence>